<dbReference type="OrthoDB" id="10377687at2759"/>
<dbReference type="Proteomes" id="UP000000305">
    <property type="component" value="Unassembled WGS sequence"/>
</dbReference>
<sequence length="117" mass="13554">MQPVDLTMLFAEPDLRRLHRLHLPMQDYRQHEISGLTADNLNLQENNDLLSEQLKKYRSQMKLAKKVKQEGVLAENQEASPEVHETVHSSRRNERSESPLPVVRKKETITLGCLILT</sequence>
<reference evidence="3 4" key="1">
    <citation type="journal article" date="2011" name="Science">
        <title>The ecoresponsive genome of Daphnia pulex.</title>
        <authorList>
            <person name="Colbourne J.K."/>
            <person name="Pfrender M.E."/>
            <person name="Gilbert D."/>
            <person name="Thomas W.K."/>
            <person name="Tucker A."/>
            <person name="Oakley T.H."/>
            <person name="Tokishita S."/>
            <person name="Aerts A."/>
            <person name="Arnold G.J."/>
            <person name="Basu M.K."/>
            <person name="Bauer D.J."/>
            <person name="Caceres C.E."/>
            <person name="Carmel L."/>
            <person name="Casola C."/>
            <person name="Choi J.H."/>
            <person name="Detter J.C."/>
            <person name="Dong Q."/>
            <person name="Dusheyko S."/>
            <person name="Eads B.D."/>
            <person name="Frohlich T."/>
            <person name="Geiler-Samerotte K.A."/>
            <person name="Gerlach D."/>
            <person name="Hatcher P."/>
            <person name="Jogdeo S."/>
            <person name="Krijgsveld J."/>
            <person name="Kriventseva E.V."/>
            <person name="Kultz D."/>
            <person name="Laforsch C."/>
            <person name="Lindquist E."/>
            <person name="Lopez J."/>
            <person name="Manak J.R."/>
            <person name="Muller J."/>
            <person name="Pangilinan J."/>
            <person name="Patwardhan R.P."/>
            <person name="Pitluck S."/>
            <person name="Pritham E.J."/>
            <person name="Rechtsteiner A."/>
            <person name="Rho M."/>
            <person name="Rogozin I.B."/>
            <person name="Sakarya O."/>
            <person name="Salamov A."/>
            <person name="Schaack S."/>
            <person name="Shapiro H."/>
            <person name="Shiga Y."/>
            <person name="Skalitzky C."/>
            <person name="Smith Z."/>
            <person name="Souvorov A."/>
            <person name="Sung W."/>
            <person name="Tang Z."/>
            <person name="Tsuchiya D."/>
            <person name="Tu H."/>
            <person name="Vos H."/>
            <person name="Wang M."/>
            <person name="Wolf Y.I."/>
            <person name="Yamagata H."/>
            <person name="Yamada T."/>
            <person name="Ye Y."/>
            <person name="Shaw J.R."/>
            <person name="Andrews J."/>
            <person name="Crease T.J."/>
            <person name="Tang H."/>
            <person name="Lucas S.M."/>
            <person name="Robertson H.M."/>
            <person name="Bork P."/>
            <person name="Koonin E.V."/>
            <person name="Zdobnov E.M."/>
            <person name="Grigoriev I.V."/>
            <person name="Lynch M."/>
            <person name="Boore J.L."/>
        </authorList>
    </citation>
    <scope>NUCLEOTIDE SEQUENCE [LARGE SCALE GENOMIC DNA]</scope>
</reference>
<evidence type="ECO:0000313" key="4">
    <source>
        <dbReference type="Proteomes" id="UP000000305"/>
    </source>
</evidence>
<keyword evidence="1" id="KW-0175">Coiled coil</keyword>
<dbReference type="EMBL" id="GL733810">
    <property type="protein sequence ID" value="EFX62119.1"/>
    <property type="molecule type" value="Genomic_DNA"/>
</dbReference>
<evidence type="ECO:0000313" key="3">
    <source>
        <dbReference type="EMBL" id="EFX62119.1"/>
    </source>
</evidence>
<evidence type="ECO:0000256" key="2">
    <source>
        <dbReference type="SAM" id="MobiDB-lite"/>
    </source>
</evidence>
<dbReference type="InParanoid" id="E9I1L1"/>
<name>E9I1L1_DAPPU</name>
<evidence type="ECO:0000256" key="1">
    <source>
        <dbReference type="SAM" id="Coils"/>
    </source>
</evidence>
<protein>
    <submittedName>
        <fullName evidence="3">Uncharacterized protein</fullName>
    </submittedName>
</protein>
<accession>E9I1L1</accession>
<dbReference type="AlphaFoldDB" id="E9I1L1"/>
<feature type="region of interest" description="Disordered" evidence="2">
    <location>
        <begin position="71"/>
        <end position="101"/>
    </location>
</feature>
<feature type="coiled-coil region" evidence="1">
    <location>
        <begin position="33"/>
        <end position="67"/>
    </location>
</feature>
<gene>
    <name evidence="3" type="ORF">DAPPUDRAFT_337403</name>
</gene>
<dbReference type="KEGG" id="dpx:DAPPUDRAFT_337403"/>
<proteinExistence type="predicted"/>
<keyword evidence="4" id="KW-1185">Reference proteome</keyword>
<feature type="compositionally biased region" description="Basic and acidic residues" evidence="2">
    <location>
        <begin position="81"/>
        <end position="97"/>
    </location>
</feature>
<organism evidence="3 4">
    <name type="scientific">Daphnia pulex</name>
    <name type="common">Water flea</name>
    <dbReference type="NCBI Taxonomy" id="6669"/>
    <lineage>
        <taxon>Eukaryota</taxon>
        <taxon>Metazoa</taxon>
        <taxon>Ecdysozoa</taxon>
        <taxon>Arthropoda</taxon>
        <taxon>Crustacea</taxon>
        <taxon>Branchiopoda</taxon>
        <taxon>Diplostraca</taxon>
        <taxon>Cladocera</taxon>
        <taxon>Anomopoda</taxon>
        <taxon>Daphniidae</taxon>
        <taxon>Daphnia</taxon>
    </lineage>
</organism>
<dbReference type="HOGENOM" id="CLU_2087211_0_0_1"/>